<proteinExistence type="predicted"/>
<reference evidence="1 2" key="1">
    <citation type="submission" date="2019-02" db="EMBL/GenBank/DDBJ databases">
        <title>Genome sequencing of the rare red list fungi Bondarzewia mesenterica.</title>
        <authorList>
            <person name="Buettner E."/>
            <person name="Kellner H."/>
        </authorList>
    </citation>
    <scope>NUCLEOTIDE SEQUENCE [LARGE SCALE GENOMIC DNA]</scope>
    <source>
        <strain evidence="1 2">DSM 108281</strain>
    </source>
</reference>
<accession>A0A4S4M2L5</accession>
<sequence length="147" mass="16370">MWVFDIPLDADIDDSRHSDNPFQAWSRAAIRAIEANVGPNNTMSSRHPTLRTTDHPTDNPHPLISNLPTQSCSTPSSRDPPYIDDVCVSRRRGAYVYSVIHQVSSPIAHSYDLFNTTQRASPGVTTRIYAPRDDEASAHIHASNAYK</sequence>
<organism evidence="1 2">
    <name type="scientific">Bondarzewia mesenterica</name>
    <dbReference type="NCBI Taxonomy" id="1095465"/>
    <lineage>
        <taxon>Eukaryota</taxon>
        <taxon>Fungi</taxon>
        <taxon>Dikarya</taxon>
        <taxon>Basidiomycota</taxon>
        <taxon>Agaricomycotina</taxon>
        <taxon>Agaricomycetes</taxon>
        <taxon>Russulales</taxon>
        <taxon>Bondarzewiaceae</taxon>
        <taxon>Bondarzewia</taxon>
    </lineage>
</organism>
<evidence type="ECO:0000313" key="1">
    <source>
        <dbReference type="EMBL" id="THH19366.1"/>
    </source>
</evidence>
<dbReference type="EMBL" id="SGPL01000047">
    <property type="protein sequence ID" value="THH19366.1"/>
    <property type="molecule type" value="Genomic_DNA"/>
</dbReference>
<comment type="caution">
    <text evidence="1">The sequence shown here is derived from an EMBL/GenBank/DDBJ whole genome shotgun (WGS) entry which is preliminary data.</text>
</comment>
<evidence type="ECO:0000313" key="2">
    <source>
        <dbReference type="Proteomes" id="UP000310158"/>
    </source>
</evidence>
<dbReference type="Proteomes" id="UP000310158">
    <property type="component" value="Unassembled WGS sequence"/>
</dbReference>
<name>A0A4S4M2L5_9AGAM</name>
<dbReference type="AlphaFoldDB" id="A0A4S4M2L5"/>
<protein>
    <submittedName>
        <fullName evidence="1">Uncharacterized protein</fullName>
    </submittedName>
</protein>
<gene>
    <name evidence="1" type="ORF">EW146_g1779</name>
</gene>
<keyword evidence="2" id="KW-1185">Reference proteome</keyword>